<evidence type="ECO:0000313" key="3">
    <source>
        <dbReference type="EMBL" id="MBB4123691.1"/>
    </source>
</evidence>
<dbReference type="RefSeq" id="WP_246414013.1">
    <property type="nucleotide sequence ID" value="NZ_JACIDZ010000013.1"/>
</dbReference>
<evidence type="ECO:0000259" key="2">
    <source>
        <dbReference type="Pfam" id="PF00437"/>
    </source>
</evidence>
<dbReference type="AlphaFoldDB" id="A0A7W6KLZ6"/>
<dbReference type="SUPFAM" id="SSF52540">
    <property type="entry name" value="P-loop containing nucleoside triphosphate hydrolases"/>
    <property type="match status" value="1"/>
</dbReference>
<gene>
    <name evidence="3" type="ORF">GGR30_003639</name>
</gene>
<dbReference type="Proteomes" id="UP000530571">
    <property type="component" value="Unassembled WGS sequence"/>
</dbReference>
<dbReference type="Gene3D" id="3.40.50.300">
    <property type="entry name" value="P-loop containing nucleotide triphosphate hydrolases"/>
    <property type="match status" value="1"/>
</dbReference>
<evidence type="ECO:0000313" key="4">
    <source>
        <dbReference type="Proteomes" id="UP000530571"/>
    </source>
</evidence>
<name>A0A7W6KLZ6_9HYPH</name>
<dbReference type="GO" id="GO:0016887">
    <property type="term" value="F:ATP hydrolysis activity"/>
    <property type="evidence" value="ECO:0007669"/>
    <property type="project" value="InterPro"/>
</dbReference>
<evidence type="ECO:0000256" key="1">
    <source>
        <dbReference type="ARBA" id="ARBA00006611"/>
    </source>
</evidence>
<dbReference type="EMBL" id="JACIDZ010000013">
    <property type="protein sequence ID" value="MBB4123691.1"/>
    <property type="molecule type" value="Genomic_DNA"/>
</dbReference>
<organism evidence="3 4">
    <name type="scientific">Martelella radicis</name>
    <dbReference type="NCBI Taxonomy" id="1397476"/>
    <lineage>
        <taxon>Bacteria</taxon>
        <taxon>Pseudomonadati</taxon>
        <taxon>Pseudomonadota</taxon>
        <taxon>Alphaproteobacteria</taxon>
        <taxon>Hyphomicrobiales</taxon>
        <taxon>Aurantimonadaceae</taxon>
        <taxon>Martelella</taxon>
    </lineage>
</organism>
<protein>
    <submittedName>
        <fullName evidence="3">Defect-in-organelle-trafficking protein DotB</fullName>
    </submittedName>
</protein>
<dbReference type="InterPro" id="IPR001482">
    <property type="entry name" value="T2SS/T4SS_dom"/>
</dbReference>
<proteinExistence type="inferred from homology"/>
<feature type="domain" description="Bacterial type II secretion system protein E" evidence="2">
    <location>
        <begin position="55"/>
        <end position="344"/>
    </location>
</feature>
<sequence>MEADPETFSGGQVMPAVDLSNLTEDAYDPREPYARVLTHEPLRFDGDMDPFQQLLVGASIKGASDIRIQTDSRIRIKMHGTQHFATAKPLNASEVLSILSHMWRSEDAFSILRQGRPLDFSFEVPIDRHRRQRFRVNAKGVMKGAGDGISMTMRPLPTKTPTIDDVGLDREVRPHMSPQHGIVVVAGATGQGKSTTLAGITRFHLENTTDPKAIVDLQAPIEFTYSDVLTDHSDCASSIEQSEIGEGRNLPSFGDGVWAALRCAPDIISLGEARDKASLEGCLEASLTGHLVYTTTHAGSVAEGLRRMVVNFPAEDRDARAFDLITSLQLFVVQHLVRTSDHRGRVPLREYLLFDDYVRDQFVSVPIGDWPKVVSRLMQEPADRVLARSMHDAAQQKVDEGKVSYDDVRRLLPRH</sequence>
<comment type="similarity">
    <text evidence="1">Belongs to the GSP E family.</text>
</comment>
<keyword evidence="4" id="KW-1185">Reference proteome</keyword>
<dbReference type="Pfam" id="PF00437">
    <property type="entry name" value="T2SSE"/>
    <property type="match status" value="1"/>
</dbReference>
<comment type="caution">
    <text evidence="3">The sequence shown here is derived from an EMBL/GenBank/DDBJ whole genome shotgun (WGS) entry which is preliminary data.</text>
</comment>
<dbReference type="Gene3D" id="3.30.450.90">
    <property type="match status" value="1"/>
</dbReference>
<accession>A0A7W6KLZ6</accession>
<reference evidence="3 4" key="1">
    <citation type="submission" date="2020-08" db="EMBL/GenBank/DDBJ databases">
        <title>Genomic Encyclopedia of Type Strains, Phase IV (KMG-IV): sequencing the most valuable type-strain genomes for metagenomic binning, comparative biology and taxonomic classification.</title>
        <authorList>
            <person name="Goeker M."/>
        </authorList>
    </citation>
    <scope>NUCLEOTIDE SEQUENCE [LARGE SCALE GENOMIC DNA]</scope>
    <source>
        <strain evidence="3 4">DSM 28101</strain>
    </source>
</reference>
<dbReference type="PANTHER" id="PTHR30486:SF6">
    <property type="entry name" value="TYPE IV PILUS RETRACTATION ATPASE PILT"/>
    <property type="match status" value="1"/>
</dbReference>
<dbReference type="InterPro" id="IPR027417">
    <property type="entry name" value="P-loop_NTPase"/>
</dbReference>
<dbReference type="PANTHER" id="PTHR30486">
    <property type="entry name" value="TWITCHING MOTILITY PROTEIN PILT"/>
    <property type="match status" value="1"/>
</dbReference>
<dbReference type="InterPro" id="IPR050921">
    <property type="entry name" value="T4SS_GSP_E_ATPase"/>
</dbReference>